<feature type="binding site" evidence="9">
    <location>
        <position position="108"/>
    </location>
    <ligand>
        <name>oxalate</name>
        <dbReference type="ChEBI" id="CHEBI:30623"/>
    </ligand>
</feature>
<feature type="binding site" evidence="10">
    <location>
        <position position="113"/>
    </location>
    <ligand>
        <name>Mn(2+)</name>
        <dbReference type="ChEBI" id="CHEBI:29035"/>
    </ligand>
</feature>
<evidence type="ECO:0000256" key="9">
    <source>
        <dbReference type="PIRSR" id="PIRSR601929-1"/>
    </source>
</evidence>
<evidence type="ECO:0000256" key="8">
    <source>
        <dbReference type="ARBA" id="ARBA00023211"/>
    </source>
</evidence>
<keyword evidence="7 11" id="KW-1015">Disulfide bond</keyword>
<reference evidence="14" key="1">
    <citation type="submission" date="2020-06" db="EMBL/GenBank/DDBJ databases">
        <authorList>
            <person name="Li T."/>
            <person name="Hu X."/>
            <person name="Zhang T."/>
            <person name="Song X."/>
            <person name="Zhang H."/>
            <person name="Dai N."/>
            <person name="Sheng W."/>
            <person name="Hou X."/>
            <person name="Wei L."/>
        </authorList>
    </citation>
    <scope>NUCLEOTIDE SEQUENCE</scope>
    <source>
        <strain evidence="14">G02</strain>
        <tissue evidence="14">Leaf</tissue>
    </source>
</reference>
<name>A0AAW2NMS3_SESRA</name>
<comment type="similarity">
    <text evidence="2 12">Belongs to the germin family.</text>
</comment>
<evidence type="ECO:0000256" key="6">
    <source>
        <dbReference type="ARBA" id="ARBA00022729"/>
    </source>
</evidence>
<dbReference type="InterPro" id="IPR011051">
    <property type="entry name" value="RmlC_Cupin_sf"/>
</dbReference>
<proteinExistence type="inferred from homology"/>
<evidence type="ECO:0000256" key="1">
    <source>
        <dbReference type="ARBA" id="ARBA00004271"/>
    </source>
</evidence>
<dbReference type="CDD" id="cd02241">
    <property type="entry name" value="cupin_OxOx"/>
    <property type="match status" value="1"/>
</dbReference>
<dbReference type="InterPro" id="IPR014710">
    <property type="entry name" value="RmlC-like_jellyroll"/>
</dbReference>
<evidence type="ECO:0000256" key="7">
    <source>
        <dbReference type="ARBA" id="ARBA00023157"/>
    </source>
</evidence>
<evidence type="ECO:0000256" key="4">
    <source>
        <dbReference type="ARBA" id="ARBA00022525"/>
    </source>
</evidence>
<feature type="chain" id="PRO_5043108569" description="Germin-like protein" evidence="12">
    <location>
        <begin position="24"/>
        <end position="215"/>
    </location>
</feature>
<keyword evidence="5 9" id="KW-0479">Metal-binding</keyword>
<feature type="domain" description="Cupin type-1" evidence="13">
    <location>
        <begin position="58"/>
        <end position="205"/>
    </location>
</feature>
<reference evidence="14" key="2">
    <citation type="journal article" date="2024" name="Plant">
        <title>Genomic evolution and insights into agronomic trait innovations of Sesamum species.</title>
        <authorList>
            <person name="Miao H."/>
            <person name="Wang L."/>
            <person name="Qu L."/>
            <person name="Liu H."/>
            <person name="Sun Y."/>
            <person name="Le M."/>
            <person name="Wang Q."/>
            <person name="Wei S."/>
            <person name="Zheng Y."/>
            <person name="Lin W."/>
            <person name="Duan Y."/>
            <person name="Cao H."/>
            <person name="Xiong S."/>
            <person name="Wang X."/>
            <person name="Wei L."/>
            <person name="Li C."/>
            <person name="Ma Q."/>
            <person name="Ju M."/>
            <person name="Zhao R."/>
            <person name="Li G."/>
            <person name="Mu C."/>
            <person name="Tian Q."/>
            <person name="Mei H."/>
            <person name="Zhang T."/>
            <person name="Gao T."/>
            <person name="Zhang H."/>
        </authorList>
    </citation>
    <scope>NUCLEOTIDE SEQUENCE</scope>
    <source>
        <strain evidence="14">G02</strain>
    </source>
</reference>
<dbReference type="Gene3D" id="2.60.120.10">
    <property type="entry name" value="Jelly Rolls"/>
    <property type="match status" value="1"/>
</dbReference>
<comment type="subcellular location">
    <subcellularLocation>
        <location evidence="1 12">Secreted</location>
        <location evidence="1 12">Extracellular space</location>
        <location evidence="1 12">Apoplast</location>
    </subcellularLocation>
</comment>
<evidence type="ECO:0000256" key="10">
    <source>
        <dbReference type="PIRSR" id="PIRSR601929-2"/>
    </source>
</evidence>
<dbReference type="Pfam" id="PF00190">
    <property type="entry name" value="Cupin_1"/>
    <property type="match status" value="1"/>
</dbReference>
<accession>A0AAW2NMS3</accession>
<organism evidence="14">
    <name type="scientific">Sesamum radiatum</name>
    <name type="common">Black benniseed</name>
    <dbReference type="NCBI Taxonomy" id="300843"/>
    <lineage>
        <taxon>Eukaryota</taxon>
        <taxon>Viridiplantae</taxon>
        <taxon>Streptophyta</taxon>
        <taxon>Embryophyta</taxon>
        <taxon>Tracheophyta</taxon>
        <taxon>Spermatophyta</taxon>
        <taxon>Magnoliopsida</taxon>
        <taxon>eudicotyledons</taxon>
        <taxon>Gunneridae</taxon>
        <taxon>Pentapetalae</taxon>
        <taxon>asterids</taxon>
        <taxon>lamiids</taxon>
        <taxon>Lamiales</taxon>
        <taxon>Pedaliaceae</taxon>
        <taxon>Sesamum</taxon>
    </lineage>
</organism>
<dbReference type="PROSITE" id="PS00725">
    <property type="entry name" value="GERMIN"/>
    <property type="match status" value="1"/>
</dbReference>
<protein>
    <recommendedName>
        <fullName evidence="12">Germin-like protein</fullName>
    </recommendedName>
</protein>
<evidence type="ECO:0000256" key="12">
    <source>
        <dbReference type="RuleBase" id="RU366015"/>
    </source>
</evidence>
<keyword evidence="3 12" id="KW-0052">Apoplast</keyword>
<dbReference type="FunFam" id="2.60.120.10:FF:000047">
    <property type="entry name" value="Auxin-binding protein ABP19a"/>
    <property type="match status" value="1"/>
</dbReference>
<dbReference type="GO" id="GO:0048046">
    <property type="term" value="C:apoplast"/>
    <property type="evidence" value="ECO:0007669"/>
    <property type="project" value="UniProtKB-SubCell"/>
</dbReference>
<feature type="signal peptide" evidence="12">
    <location>
        <begin position="1"/>
        <end position="23"/>
    </location>
</feature>
<evidence type="ECO:0000259" key="13">
    <source>
        <dbReference type="SMART" id="SM00835"/>
    </source>
</evidence>
<dbReference type="GO" id="GO:0030145">
    <property type="term" value="F:manganese ion binding"/>
    <property type="evidence" value="ECO:0007669"/>
    <property type="project" value="UniProtKB-UniRule"/>
</dbReference>
<dbReference type="AlphaFoldDB" id="A0AAW2NMS3"/>
<dbReference type="SMART" id="SM00835">
    <property type="entry name" value="Cupin_1"/>
    <property type="match status" value="1"/>
</dbReference>
<feature type="disulfide bond" evidence="11">
    <location>
        <begin position="29"/>
        <end position="44"/>
    </location>
</feature>
<evidence type="ECO:0000256" key="3">
    <source>
        <dbReference type="ARBA" id="ARBA00022523"/>
    </source>
</evidence>
<evidence type="ECO:0000256" key="11">
    <source>
        <dbReference type="PIRSR" id="PIRSR601929-3"/>
    </source>
</evidence>
<keyword evidence="4 12" id="KW-0964">Secreted</keyword>
<dbReference type="SUPFAM" id="SSF51182">
    <property type="entry name" value="RmlC-like cupins"/>
    <property type="match status" value="1"/>
</dbReference>
<feature type="binding site" evidence="9">
    <location>
        <position position="113"/>
    </location>
    <ligand>
        <name>oxalate</name>
        <dbReference type="ChEBI" id="CHEBI:30623"/>
    </ligand>
</feature>
<dbReference type="PRINTS" id="PR00325">
    <property type="entry name" value="GERMIN"/>
</dbReference>
<feature type="binding site" evidence="10">
    <location>
        <position position="153"/>
    </location>
    <ligand>
        <name>Mn(2+)</name>
        <dbReference type="ChEBI" id="CHEBI:29035"/>
    </ligand>
</feature>
<keyword evidence="6 12" id="KW-0732">Signal</keyword>
<dbReference type="EMBL" id="JACGWJ010000019">
    <property type="protein sequence ID" value="KAL0345034.1"/>
    <property type="molecule type" value="Genomic_DNA"/>
</dbReference>
<dbReference type="PANTHER" id="PTHR31238">
    <property type="entry name" value="GERMIN-LIKE PROTEIN SUBFAMILY 3 MEMBER 3"/>
    <property type="match status" value="1"/>
</dbReference>
<comment type="caution">
    <text evidence="14">The sequence shown here is derived from an EMBL/GenBank/DDBJ whole genome shotgun (WGS) entry which is preliminary data.</text>
</comment>
<evidence type="ECO:0000256" key="2">
    <source>
        <dbReference type="ARBA" id="ARBA00007456"/>
    </source>
</evidence>
<dbReference type="InterPro" id="IPR006045">
    <property type="entry name" value="Cupin_1"/>
</dbReference>
<feature type="binding site" evidence="10">
    <location>
        <position position="108"/>
    </location>
    <ligand>
        <name>Mn(2+)</name>
        <dbReference type="ChEBI" id="CHEBI:29035"/>
    </ligand>
</feature>
<dbReference type="InterPro" id="IPR019780">
    <property type="entry name" value="Germin_Mn-BS"/>
</dbReference>
<evidence type="ECO:0000256" key="5">
    <source>
        <dbReference type="ARBA" id="ARBA00022723"/>
    </source>
</evidence>
<feature type="binding site" evidence="10">
    <location>
        <position position="106"/>
    </location>
    <ligand>
        <name>Mn(2+)</name>
        <dbReference type="ChEBI" id="CHEBI:29035"/>
    </ligand>
</feature>
<keyword evidence="8 9" id="KW-0464">Manganese</keyword>
<dbReference type="InterPro" id="IPR001929">
    <property type="entry name" value="Germin"/>
</dbReference>
<evidence type="ECO:0000313" key="14">
    <source>
        <dbReference type="EMBL" id="KAL0345034.1"/>
    </source>
</evidence>
<sequence>MQIPYLFIFSLLLLLLLAAFSDALVQDFCVADLSVPAGPAGYPCKKSASVTAEDFFFHGLTTPGSTKNRVGAGFAAAFDTQFPGVNGLGVSIGRLDLEVGGFVPLHSHPTAAELVLVAEGTLTFGFISSYENKVYIKTLNKWDIMVAPQGLLHFAINTGNTTALAFASFSSQHPGIQTTPLALFQNDFPTDLVAKTTFLDVEQVKKLKALLGGTG</sequence>
<gene>
    <name evidence="14" type="ORF">Sradi_4334700</name>
</gene>